<dbReference type="AlphaFoldDB" id="A0A3S9XD34"/>
<accession>A0A3S9XD34</accession>
<dbReference type="Proteomes" id="UP000273143">
    <property type="component" value="Chromosome"/>
</dbReference>
<keyword evidence="2" id="KW-1185">Reference proteome</keyword>
<protein>
    <submittedName>
        <fullName evidence="1">Uncharacterized protein</fullName>
    </submittedName>
</protein>
<name>A0A3S9XD34_9GAMM</name>
<reference evidence="2" key="1">
    <citation type="submission" date="2018-06" db="EMBL/GenBank/DDBJ databases">
        <title>Complete genome of Pseudomonas insecticola strain QZS01.</title>
        <authorList>
            <person name="Wang J."/>
            <person name="Su Q."/>
        </authorList>
    </citation>
    <scope>NUCLEOTIDE SEQUENCE [LARGE SCALE GENOMIC DNA]</scope>
    <source>
        <strain evidence="2">QZS01</strain>
    </source>
</reference>
<sequence length="136" mass="15491">MVGLFMKKIQLRSLSLVAIIILLTGCATPSTQKYDMMLNQWLNKTELQLVSYWGAPDKSYTLGNQQFLSYYSRYNEDIPNVSENYQPFFINGLPDYDPVLENVNYQIVPEVCKTTFTIEKGVVVAWNHHGAGCIAN</sequence>
<gene>
    <name evidence="1" type="ORF">DM558_05310</name>
</gene>
<evidence type="ECO:0000313" key="2">
    <source>
        <dbReference type="Proteomes" id="UP000273143"/>
    </source>
</evidence>
<evidence type="ECO:0000313" key="1">
    <source>
        <dbReference type="EMBL" id="AZS50228.1"/>
    </source>
</evidence>
<dbReference type="EMBL" id="CP029822">
    <property type="protein sequence ID" value="AZS50228.1"/>
    <property type="molecule type" value="Genomic_DNA"/>
</dbReference>
<organism evidence="1 2">
    <name type="scientific">Entomomonas moraniae</name>
    <dbReference type="NCBI Taxonomy" id="2213226"/>
    <lineage>
        <taxon>Bacteria</taxon>
        <taxon>Pseudomonadati</taxon>
        <taxon>Pseudomonadota</taxon>
        <taxon>Gammaproteobacteria</taxon>
        <taxon>Pseudomonadales</taxon>
        <taxon>Pseudomonadaceae</taxon>
        <taxon>Entomomonas</taxon>
    </lineage>
</organism>
<dbReference type="KEGG" id="emo:DM558_05310"/>
<proteinExistence type="predicted"/>
<dbReference type="PROSITE" id="PS51257">
    <property type="entry name" value="PROKAR_LIPOPROTEIN"/>
    <property type="match status" value="1"/>
</dbReference>